<evidence type="ECO:0000259" key="3">
    <source>
        <dbReference type="PROSITE" id="PS50883"/>
    </source>
</evidence>
<gene>
    <name evidence="5" type="ORF">EPV75_05985</name>
</gene>
<dbReference type="CDD" id="cd01949">
    <property type="entry name" value="GGDEF"/>
    <property type="match status" value="1"/>
</dbReference>
<feature type="domain" description="EAL" evidence="3">
    <location>
        <begin position="468"/>
        <end position="721"/>
    </location>
</feature>
<comment type="cofactor">
    <cofactor evidence="1">
        <name>Mg(2+)</name>
        <dbReference type="ChEBI" id="CHEBI:18420"/>
    </cofactor>
</comment>
<keyword evidence="2" id="KW-0472">Membrane</keyword>
<accession>A0A410H2T2</accession>
<keyword evidence="2" id="KW-0812">Transmembrane</keyword>
<dbReference type="InterPro" id="IPR000160">
    <property type="entry name" value="GGDEF_dom"/>
</dbReference>
<dbReference type="SMART" id="SM00267">
    <property type="entry name" value="GGDEF"/>
    <property type="match status" value="1"/>
</dbReference>
<dbReference type="Gene3D" id="3.20.20.450">
    <property type="entry name" value="EAL domain"/>
    <property type="match status" value="1"/>
</dbReference>
<evidence type="ECO:0000313" key="6">
    <source>
        <dbReference type="Proteomes" id="UP000285478"/>
    </source>
</evidence>
<protein>
    <submittedName>
        <fullName evidence="5">EAL domain-containing protein</fullName>
    </submittedName>
</protein>
<dbReference type="FunFam" id="3.30.70.270:FF:000001">
    <property type="entry name" value="Diguanylate cyclase domain protein"/>
    <property type="match status" value="1"/>
</dbReference>
<dbReference type="InterPro" id="IPR029787">
    <property type="entry name" value="Nucleotide_cyclase"/>
</dbReference>
<proteinExistence type="predicted"/>
<dbReference type="CDD" id="cd01948">
    <property type="entry name" value="EAL"/>
    <property type="match status" value="1"/>
</dbReference>
<dbReference type="SMART" id="SM00052">
    <property type="entry name" value="EAL"/>
    <property type="match status" value="1"/>
</dbReference>
<keyword evidence="6" id="KW-1185">Reference proteome</keyword>
<dbReference type="Pfam" id="PF00990">
    <property type="entry name" value="GGDEF"/>
    <property type="match status" value="1"/>
</dbReference>
<dbReference type="AlphaFoldDB" id="A0A410H2T2"/>
<dbReference type="InterPro" id="IPR001633">
    <property type="entry name" value="EAL_dom"/>
</dbReference>
<dbReference type="PANTHER" id="PTHR33121:SF70">
    <property type="entry name" value="SIGNALING PROTEIN YKOW"/>
    <property type="match status" value="1"/>
</dbReference>
<dbReference type="CDD" id="cd18773">
    <property type="entry name" value="PDC1_HK_sensor"/>
    <property type="match status" value="1"/>
</dbReference>
<dbReference type="Proteomes" id="UP000285478">
    <property type="component" value="Chromosome"/>
</dbReference>
<dbReference type="PROSITE" id="PS50883">
    <property type="entry name" value="EAL"/>
    <property type="match status" value="1"/>
</dbReference>
<dbReference type="InterPro" id="IPR050706">
    <property type="entry name" value="Cyclic-di-GMP_PDE-like"/>
</dbReference>
<evidence type="ECO:0000256" key="2">
    <source>
        <dbReference type="SAM" id="Phobius"/>
    </source>
</evidence>
<dbReference type="EMBL" id="CP035033">
    <property type="protein sequence ID" value="QAB15248.1"/>
    <property type="molecule type" value="Genomic_DNA"/>
</dbReference>
<dbReference type="NCBIfam" id="TIGR00254">
    <property type="entry name" value="GGDEF"/>
    <property type="match status" value="1"/>
</dbReference>
<dbReference type="InterPro" id="IPR035919">
    <property type="entry name" value="EAL_sf"/>
</dbReference>
<dbReference type="Pfam" id="PF00563">
    <property type="entry name" value="EAL"/>
    <property type="match status" value="1"/>
</dbReference>
<dbReference type="KEGG" id="htr:EPV75_05985"/>
<dbReference type="SUPFAM" id="SSF55073">
    <property type="entry name" value="Nucleotide cyclase"/>
    <property type="match status" value="1"/>
</dbReference>
<feature type="transmembrane region" description="Helical" evidence="2">
    <location>
        <begin position="265"/>
        <end position="287"/>
    </location>
</feature>
<evidence type="ECO:0000256" key="1">
    <source>
        <dbReference type="ARBA" id="ARBA00001946"/>
    </source>
</evidence>
<dbReference type="Gene3D" id="3.30.70.270">
    <property type="match status" value="1"/>
</dbReference>
<organism evidence="5 6">
    <name type="scientific">Hydrogenovibrio thermophilus</name>
    <dbReference type="NCBI Taxonomy" id="265883"/>
    <lineage>
        <taxon>Bacteria</taxon>
        <taxon>Pseudomonadati</taxon>
        <taxon>Pseudomonadota</taxon>
        <taxon>Gammaproteobacteria</taxon>
        <taxon>Thiotrichales</taxon>
        <taxon>Piscirickettsiaceae</taxon>
        <taxon>Hydrogenovibrio</taxon>
    </lineage>
</organism>
<reference evidence="5 6" key="1">
    <citation type="journal article" date="2018" name="Environ. Microbiol.">
        <title>Genomes of ubiquitous marine and hypersaline Hydrogenovibrio, Thiomicrorhabdus and Thiomicrospira spp. encode a diversity of mechanisms to sustain chemolithoautotrophy in heterogeneous environments.</title>
        <authorList>
            <person name="Scott K.M."/>
            <person name="Williams J."/>
            <person name="Porter C.M.B."/>
            <person name="Russel S."/>
            <person name="Harmer T.L."/>
            <person name="Paul J.H."/>
            <person name="Antonen K.M."/>
            <person name="Bridges M.K."/>
            <person name="Camper G.J."/>
            <person name="Campla C.K."/>
            <person name="Casella L.G."/>
            <person name="Chase E."/>
            <person name="Conrad J.W."/>
            <person name="Cruz M.C."/>
            <person name="Dunlap D.S."/>
            <person name="Duran L."/>
            <person name="Fahsbender E.M."/>
            <person name="Goldsmith D.B."/>
            <person name="Keeley R.F."/>
            <person name="Kondoff M.R."/>
            <person name="Kussy B.I."/>
            <person name="Lane M.K."/>
            <person name="Lawler S."/>
            <person name="Leigh B.A."/>
            <person name="Lewis C."/>
            <person name="Lostal L.M."/>
            <person name="Marking D."/>
            <person name="Mancera P.A."/>
            <person name="McClenthan E.C."/>
            <person name="McIntyre E.A."/>
            <person name="Mine J.A."/>
            <person name="Modi S."/>
            <person name="Moore B.D."/>
            <person name="Morgan W.A."/>
            <person name="Nelson K.M."/>
            <person name="Nguyen K.N."/>
            <person name="Ogburn N."/>
            <person name="Parrino D.G."/>
            <person name="Pedapudi A.D."/>
            <person name="Pelham R.P."/>
            <person name="Preece A.M."/>
            <person name="Rampersad E.A."/>
            <person name="Richardson J.C."/>
            <person name="Rodgers C.M."/>
            <person name="Schaffer B.L."/>
            <person name="Sheridan N.E."/>
            <person name="Solone M.R."/>
            <person name="Staley Z.R."/>
            <person name="Tabuchi M."/>
            <person name="Waide R.J."/>
            <person name="Wanjugi P.W."/>
            <person name="Young S."/>
            <person name="Clum A."/>
            <person name="Daum C."/>
            <person name="Huntemann M."/>
            <person name="Ivanova N."/>
            <person name="Kyrpides N."/>
            <person name="Mikhailova N."/>
            <person name="Palaniappan K."/>
            <person name="Pillay M."/>
            <person name="Reddy T.B.K."/>
            <person name="Shapiro N."/>
            <person name="Stamatis D."/>
            <person name="Varghese N."/>
            <person name="Woyke T."/>
            <person name="Boden R."/>
            <person name="Freyermuth S.K."/>
            <person name="Kerfeld C.A."/>
        </authorList>
    </citation>
    <scope>NUCLEOTIDE SEQUENCE [LARGE SCALE GENOMIC DNA]</scope>
    <source>
        <strain evidence="5 6">JR-2</strain>
    </source>
</reference>
<dbReference type="Gene3D" id="3.30.450.20">
    <property type="entry name" value="PAS domain"/>
    <property type="match status" value="1"/>
</dbReference>
<dbReference type="RefSeq" id="WP_128384791.1">
    <property type="nucleotide sequence ID" value="NZ_CP035033.1"/>
</dbReference>
<evidence type="ECO:0000313" key="5">
    <source>
        <dbReference type="EMBL" id="QAB15248.1"/>
    </source>
</evidence>
<dbReference type="PROSITE" id="PS50887">
    <property type="entry name" value="GGDEF"/>
    <property type="match status" value="1"/>
</dbReference>
<evidence type="ECO:0000259" key="4">
    <source>
        <dbReference type="PROSITE" id="PS50887"/>
    </source>
</evidence>
<dbReference type="InterPro" id="IPR043128">
    <property type="entry name" value="Rev_trsase/Diguanyl_cyclase"/>
</dbReference>
<name>A0A410H2T2_9GAMM</name>
<dbReference type="SUPFAM" id="SSF141868">
    <property type="entry name" value="EAL domain-like"/>
    <property type="match status" value="1"/>
</dbReference>
<keyword evidence="2" id="KW-1133">Transmembrane helix</keyword>
<sequence>MTRELSADTSLLNHIMQSTLVENELLLDLLGAQLIENHTYQNLAKTQQLFDKMLAAKPVLAGFGLATPQGDMVAFSSNLDIDKTTNYLESDITRDSFQKALVSQKMILGRTYDYPALDTWLLPMRKALRDETGKVVAIIITALKVDEANFLSNFRLEEFRHADIISDLNYYRLFVTGIPKSDYEKFYMHPLSDELLTRLKRNYRERYGLSLEEMKHYSTPFAFDLDSKVFNNNMLGSVVYNQRYDLWVTMFQPLKTLTPEFSRVMMTYSTFFLIALIITYALFRTIANYEERTRTRLLHQATHDPLTNLPNRYYLDTELKHQLESNPNHEYSLMFLDLDNFKNINDNFGHETGDAVLTEVSKRFKSLLHKKDSVIRFGGDEFVIIVHSTSKEVSVLAHSLIKSLSLPFHIDDMRFNLGVSIGIAQYPQDGDTLKTILSRADMAMYHAKKHKNAVEFFSETMRQNTLHKVHLEHKLRQAIKYNEIYVVYQPQLDRSQKLHGVEALVRWQNPTFGDISPAEFIPIAEEIGYMPELGHYILDTALRRMAEFQKNHNVRFRLSLNVSARQFMSHGFYHDLTDAIEKNGYPADLLTIEVTESLFIEDFEYVHDLLIRLQRRGIWLSLDDFGTGFSSLSLLRKLPFDELKIDKSFIDNVLNKQSDHGLVESIIEIGQKLNMRTLAEGVETLEQLQQLCDYGCELFQGYHLSKPLKYKQLEEFISSHS</sequence>
<feature type="domain" description="GGDEF" evidence="4">
    <location>
        <begin position="329"/>
        <end position="459"/>
    </location>
</feature>
<dbReference type="GO" id="GO:0071111">
    <property type="term" value="F:cyclic-guanylate-specific phosphodiesterase activity"/>
    <property type="evidence" value="ECO:0007669"/>
    <property type="project" value="InterPro"/>
</dbReference>
<dbReference type="PANTHER" id="PTHR33121">
    <property type="entry name" value="CYCLIC DI-GMP PHOSPHODIESTERASE PDEF"/>
    <property type="match status" value="1"/>
</dbReference>